<evidence type="ECO:0000313" key="2">
    <source>
        <dbReference type="WBParaSite" id="MBELARI_LOCUS686"/>
    </source>
</evidence>
<dbReference type="InterPro" id="IPR032710">
    <property type="entry name" value="NTF2-like_dom_sf"/>
</dbReference>
<dbReference type="Proteomes" id="UP000887575">
    <property type="component" value="Unassembled WGS sequence"/>
</dbReference>
<name>A0AAF3FIL7_9BILA</name>
<sequence>MTLEATLRPTLQAMWGKGCPSQNKEEGKEPDFSHILSFYDPNALEINVKEKKIYRGHEEITELFKEWMSCGSNWQCKTADESFTGGEDLIRYAFEMTLHVNEETKDGYRQDPVLEETWRQVPDGSRLLRDQDRKHLSLEMMCTLEVSLRPFIQSIEKAGVDHDNNAYDNHYFENALVIDDKKKTVLVGRAEVSATFASWKELGKFKIQASNESFSGSADIIRYAARQALEFESGKNMTFDVVQYWRRDGDCYLIEVERYHEI</sequence>
<reference evidence="2" key="1">
    <citation type="submission" date="2024-02" db="UniProtKB">
        <authorList>
            <consortium name="WormBaseParasite"/>
        </authorList>
    </citation>
    <scope>IDENTIFICATION</scope>
</reference>
<evidence type="ECO:0000313" key="1">
    <source>
        <dbReference type="Proteomes" id="UP000887575"/>
    </source>
</evidence>
<accession>A0AAF3FIL7</accession>
<dbReference type="Gene3D" id="3.10.450.50">
    <property type="match status" value="1"/>
</dbReference>
<dbReference type="WBParaSite" id="MBELARI_LOCUS686">
    <property type="protein sequence ID" value="MBELARI_LOCUS686"/>
    <property type="gene ID" value="MBELARI_LOCUS686"/>
</dbReference>
<protein>
    <submittedName>
        <fullName evidence="2">Uncharacterized protein</fullName>
    </submittedName>
</protein>
<dbReference type="SUPFAM" id="SSF54427">
    <property type="entry name" value="NTF2-like"/>
    <property type="match status" value="2"/>
</dbReference>
<proteinExistence type="predicted"/>
<dbReference type="AlphaFoldDB" id="A0AAF3FIL7"/>
<organism evidence="1 2">
    <name type="scientific">Mesorhabditis belari</name>
    <dbReference type="NCBI Taxonomy" id="2138241"/>
    <lineage>
        <taxon>Eukaryota</taxon>
        <taxon>Metazoa</taxon>
        <taxon>Ecdysozoa</taxon>
        <taxon>Nematoda</taxon>
        <taxon>Chromadorea</taxon>
        <taxon>Rhabditida</taxon>
        <taxon>Rhabditina</taxon>
        <taxon>Rhabditomorpha</taxon>
        <taxon>Rhabditoidea</taxon>
        <taxon>Rhabditidae</taxon>
        <taxon>Mesorhabditinae</taxon>
        <taxon>Mesorhabditis</taxon>
    </lineage>
</organism>
<keyword evidence="1" id="KW-1185">Reference proteome</keyword>